<keyword evidence="2" id="KW-1185">Reference proteome</keyword>
<protein>
    <submittedName>
        <fullName evidence="1">Uncharacterized protein</fullName>
    </submittedName>
</protein>
<sequence length="50" mass="5965">MKIRTFEWTSCAREWIITSHTRAEKVSGRRTRRRVLQPRVEEVGPSTIHD</sequence>
<evidence type="ECO:0000313" key="1">
    <source>
        <dbReference type="EMBL" id="CAB0043826.1"/>
    </source>
</evidence>
<accession>A0A6H5J2G6</accession>
<organism evidence="1 2">
    <name type="scientific">Trichogramma brassicae</name>
    <dbReference type="NCBI Taxonomy" id="86971"/>
    <lineage>
        <taxon>Eukaryota</taxon>
        <taxon>Metazoa</taxon>
        <taxon>Ecdysozoa</taxon>
        <taxon>Arthropoda</taxon>
        <taxon>Hexapoda</taxon>
        <taxon>Insecta</taxon>
        <taxon>Pterygota</taxon>
        <taxon>Neoptera</taxon>
        <taxon>Endopterygota</taxon>
        <taxon>Hymenoptera</taxon>
        <taxon>Apocrita</taxon>
        <taxon>Proctotrupomorpha</taxon>
        <taxon>Chalcidoidea</taxon>
        <taxon>Trichogrammatidae</taxon>
        <taxon>Trichogramma</taxon>
    </lineage>
</organism>
<gene>
    <name evidence="1" type="ORF">TBRA_LOCUS15414</name>
</gene>
<reference evidence="1 2" key="1">
    <citation type="submission" date="2020-02" db="EMBL/GenBank/DDBJ databases">
        <authorList>
            <person name="Ferguson B K."/>
        </authorList>
    </citation>
    <scope>NUCLEOTIDE SEQUENCE [LARGE SCALE GENOMIC DNA]</scope>
</reference>
<dbReference type="EMBL" id="CADCXV010001349">
    <property type="protein sequence ID" value="CAB0043826.1"/>
    <property type="molecule type" value="Genomic_DNA"/>
</dbReference>
<name>A0A6H5J2G6_9HYME</name>
<dbReference type="AlphaFoldDB" id="A0A6H5J2G6"/>
<dbReference type="Proteomes" id="UP000479190">
    <property type="component" value="Unassembled WGS sequence"/>
</dbReference>
<evidence type="ECO:0000313" key="2">
    <source>
        <dbReference type="Proteomes" id="UP000479190"/>
    </source>
</evidence>
<proteinExistence type="predicted"/>